<keyword evidence="3" id="KW-0808">Transferase</keyword>
<evidence type="ECO:0000313" key="12">
    <source>
        <dbReference type="Proteomes" id="UP000662185"/>
    </source>
</evidence>
<dbReference type="InterPro" id="IPR000719">
    <property type="entry name" value="Prot_kinase_dom"/>
</dbReference>
<proteinExistence type="predicted"/>
<comment type="catalytic activity">
    <reaction evidence="7">
        <text>L-threonyl-[protein] + ATP = O-phospho-L-threonyl-[protein] + ADP + H(+)</text>
        <dbReference type="Rhea" id="RHEA:46608"/>
        <dbReference type="Rhea" id="RHEA-COMP:11060"/>
        <dbReference type="Rhea" id="RHEA-COMP:11605"/>
        <dbReference type="ChEBI" id="CHEBI:15378"/>
        <dbReference type="ChEBI" id="CHEBI:30013"/>
        <dbReference type="ChEBI" id="CHEBI:30616"/>
        <dbReference type="ChEBI" id="CHEBI:61977"/>
        <dbReference type="ChEBI" id="CHEBI:456216"/>
        <dbReference type="EC" id="2.7.11.1"/>
    </reaction>
</comment>
<keyword evidence="5 11" id="KW-0418">Kinase</keyword>
<evidence type="ECO:0000256" key="9">
    <source>
        <dbReference type="PROSITE-ProRule" id="PRU00339"/>
    </source>
</evidence>
<feature type="repeat" description="TPR" evidence="9">
    <location>
        <begin position="409"/>
        <end position="442"/>
    </location>
</feature>
<dbReference type="AlphaFoldDB" id="A0A927A4U4"/>
<evidence type="ECO:0000259" key="10">
    <source>
        <dbReference type="PROSITE" id="PS50011"/>
    </source>
</evidence>
<dbReference type="GO" id="GO:0005524">
    <property type="term" value="F:ATP binding"/>
    <property type="evidence" value="ECO:0007669"/>
    <property type="project" value="UniProtKB-KW"/>
</dbReference>
<dbReference type="InterPro" id="IPR011990">
    <property type="entry name" value="TPR-like_helical_dom_sf"/>
</dbReference>
<dbReference type="PROSITE" id="PS50011">
    <property type="entry name" value="PROTEIN_KINASE_DOM"/>
    <property type="match status" value="1"/>
</dbReference>
<dbReference type="PROSITE" id="PS00108">
    <property type="entry name" value="PROTEIN_KINASE_ST"/>
    <property type="match status" value="1"/>
</dbReference>
<dbReference type="PROSITE" id="PS50005">
    <property type="entry name" value="TPR"/>
    <property type="match status" value="1"/>
</dbReference>
<dbReference type="PANTHER" id="PTHR24363">
    <property type="entry name" value="SERINE/THREONINE PROTEIN KINASE"/>
    <property type="match status" value="1"/>
</dbReference>
<evidence type="ECO:0000256" key="1">
    <source>
        <dbReference type="ARBA" id="ARBA00012513"/>
    </source>
</evidence>
<keyword evidence="9" id="KW-0802">TPR repeat</keyword>
<dbReference type="Proteomes" id="UP000662185">
    <property type="component" value="Unassembled WGS sequence"/>
</dbReference>
<dbReference type="Pfam" id="PF13181">
    <property type="entry name" value="TPR_8"/>
    <property type="match status" value="1"/>
</dbReference>
<evidence type="ECO:0000256" key="3">
    <source>
        <dbReference type="ARBA" id="ARBA00022679"/>
    </source>
</evidence>
<keyword evidence="4" id="KW-0547">Nucleotide-binding</keyword>
<comment type="catalytic activity">
    <reaction evidence="8">
        <text>L-seryl-[protein] + ATP = O-phospho-L-seryl-[protein] + ADP + H(+)</text>
        <dbReference type="Rhea" id="RHEA:17989"/>
        <dbReference type="Rhea" id="RHEA-COMP:9863"/>
        <dbReference type="Rhea" id="RHEA-COMP:11604"/>
        <dbReference type="ChEBI" id="CHEBI:15378"/>
        <dbReference type="ChEBI" id="CHEBI:29999"/>
        <dbReference type="ChEBI" id="CHEBI:30616"/>
        <dbReference type="ChEBI" id="CHEBI:83421"/>
        <dbReference type="ChEBI" id="CHEBI:456216"/>
        <dbReference type="EC" id="2.7.11.1"/>
    </reaction>
</comment>
<evidence type="ECO:0000256" key="6">
    <source>
        <dbReference type="ARBA" id="ARBA00022840"/>
    </source>
</evidence>
<keyword evidence="2" id="KW-0723">Serine/threonine-protein kinase</keyword>
<organism evidence="11 12">
    <name type="scientific">Anabaena sphaerica FACHB-251</name>
    <dbReference type="NCBI Taxonomy" id="2692883"/>
    <lineage>
        <taxon>Bacteria</taxon>
        <taxon>Bacillati</taxon>
        <taxon>Cyanobacteriota</taxon>
        <taxon>Cyanophyceae</taxon>
        <taxon>Nostocales</taxon>
        <taxon>Nostocaceae</taxon>
        <taxon>Anabaena</taxon>
    </lineage>
</organism>
<dbReference type="InterPro" id="IPR019734">
    <property type="entry name" value="TPR_rpt"/>
</dbReference>
<sequence length="568" mass="64204">MSYCLNPDCTNPDDPLNTNEQICYHCNTELVLQNRYRGIRLLGKGGFGKTFEVEDLFTTSSGQPNPRKVLKVLLNTSSKAVELFQREADVLSRLQHPGIPKVEPDNGYFTFYPQDSLEPLHCMVMEKIDGQNLEQWLTNQGNQPITQDRAIEWLSQMVEILSELHQNPIQQYLHRDIKPSNIMLRPSGKLVLIDFGAAREVTDTFLFKAGAGLSGTGVFSSGYTPPEQISGKAVPQSDFFALGRTIVHLLTGQHPKDLKEDAQTGKLIWRDYAPHISKPLADLIDYLIAPFPGQRPQSTQVIWQQLETLQFASSVTGISVIGQNHTDVCSTKKQRNNKQQSFTSKVERLKSIAIIFSLFGAFLVIGFRLSSPQIALAFHERGFDNREKGHLDNAELNYKLALVFDPDLAETYYNLGGIYEDKKDFNRARNAYQVAIQKKNLDKAYNNLARLYILDQKNSLAIPLLQKGLKLAKDNEVKYSLLKNLGWAQLGNARYSEAEVNLKAAINIKNNWAPAYCLLARVLQSQGKKEYALKSWEDCIKYANPNHPDEKILMGMAPRYLIAKHSRQ</sequence>
<keyword evidence="6" id="KW-0067">ATP-binding</keyword>
<evidence type="ECO:0000256" key="5">
    <source>
        <dbReference type="ARBA" id="ARBA00022777"/>
    </source>
</evidence>
<dbReference type="PANTHER" id="PTHR24363:SF0">
    <property type="entry name" value="SERINE_THREONINE KINASE LIKE DOMAIN CONTAINING 1"/>
    <property type="match status" value="1"/>
</dbReference>
<dbReference type="CDD" id="cd14014">
    <property type="entry name" value="STKc_PknB_like"/>
    <property type="match status" value="1"/>
</dbReference>
<evidence type="ECO:0000256" key="7">
    <source>
        <dbReference type="ARBA" id="ARBA00047899"/>
    </source>
</evidence>
<name>A0A927A4U4_9NOST</name>
<dbReference type="InterPro" id="IPR011009">
    <property type="entry name" value="Kinase-like_dom_sf"/>
</dbReference>
<accession>A0A927A4U4</accession>
<dbReference type="SMART" id="SM00028">
    <property type="entry name" value="TPR"/>
    <property type="match status" value="5"/>
</dbReference>
<dbReference type="EC" id="2.7.11.1" evidence="1"/>
<dbReference type="SMART" id="SM00220">
    <property type="entry name" value="S_TKc"/>
    <property type="match status" value="1"/>
</dbReference>
<reference evidence="12" key="1">
    <citation type="journal article" date="2020" name="ISME J.">
        <title>Comparative genomics reveals insights into cyanobacterial evolution and habitat adaptation.</title>
        <authorList>
            <person name="Chen M.Y."/>
            <person name="Teng W.K."/>
            <person name="Zhao L."/>
            <person name="Hu C.X."/>
            <person name="Zhou Y.K."/>
            <person name="Han B.P."/>
            <person name="Song L.R."/>
            <person name="Shu W.S."/>
        </authorList>
    </citation>
    <scope>NUCLEOTIDE SEQUENCE [LARGE SCALE GENOMIC DNA]</scope>
    <source>
        <strain evidence="12">FACHB-251</strain>
    </source>
</reference>
<gene>
    <name evidence="11" type="ORF">H6G06_26585</name>
</gene>
<feature type="domain" description="Protein kinase" evidence="10">
    <location>
        <begin position="36"/>
        <end position="309"/>
    </location>
</feature>
<dbReference type="Pfam" id="PF00069">
    <property type="entry name" value="Pkinase"/>
    <property type="match status" value="1"/>
</dbReference>
<comment type="caution">
    <text evidence="11">The sequence shown here is derived from an EMBL/GenBank/DDBJ whole genome shotgun (WGS) entry which is preliminary data.</text>
</comment>
<dbReference type="EMBL" id="JACJQU010000037">
    <property type="protein sequence ID" value="MBD2296945.1"/>
    <property type="molecule type" value="Genomic_DNA"/>
</dbReference>
<protein>
    <recommendedName>
        <fullName evidence="1">non-specific serine/threonine protein kinase</fullName>
        <ecNumber evidence="1">2.7.11.1</ecNumber>
    </recommendedName>
</protein>
<dbReference type="InterPro" id="IPR008271">
    <property type="entry name" value="Ser/Thr_kinase_AS"/>
</dbReference>
<evidence type="ECO:0000313" key="11">
    <source>
        <dbReference type="EMBL" id="MBD2296945.1"/>
    </source>
</evidence>
<dbReference type="SUPFAM" id="SSF56112">
    <property type="entry name" value="Protein kinase-like (PK-like)"/>
    <property type="match status" value="1"/>
</dbReference>
<evidence type="ECO:0000256" key="4">
    <source>
        <dbReference type="ARBA" id="ARBA00022741"/>
    </source>
</evidence>
<dbReference type="Gene3D" id="1.25.40.10">
    <property type="entry name" value="Tetratricopeptide repeat domain"/>
    <property type="match status" value="2"/>
</dbReference>
<dbReference type="SUPFAM" id="SSF48452">
    <property type="entry name" value="TPR-like"/>
    <property type="match status" value="1"/>
</dbReference>
<evidence type="ECO:0000256" key="8">
    <source>
        <dbReference type="ARBA" id="ARBA00048679"/>
    </source>
</evidence>
<dbReference type="GO" id="GO:0004674">
    <property type="term" value="F:protein serine/threonine kinase activity"/>
    <property type="evidence" value="ECO:0007669"/>
    <property type="project" value="UniProtKB-KW"/>
</dbReference>
<evidence type="ECO:0000256" key="2">
    <source>
        <dbReference type="ARBA" id="ARBA00022527"/>
    </source>
</evidence>
<dbReference type="RefSeq" id="WP_190565063.1">
    <property type="nucleotide sequence ID" value="NZ_JACJQU010000037.1"/>
</dbReference>
<dbReference type="Gene3D" id="1.10.510.10">
    <property type="entry name" value="Transferase(Phosphotransferase) domain 1"/>
    <property type="match status" value="1"/>
</dbReference>
<keyword evidence="12" id="KW-1185">Reference proteome</keyword>